<accession>A0A5D6V4R3</accession>
<name>A0A5D6V4R3_9BACT</name>
<dbReference type="InterPro" id="IPR025738">
    <property type="entry name" value="BatD"/>
</dbReference>
<organism evidence="2 3">
    <name type="scientific">Hymenobacter lutimineralis</name>
    <dbReference type="NCBI Taxonomy" id="2606448"/>
    <lineage>
        <taxon>Bacteria</taxon>
        <taxon>Pseudomonadati</taxon>
        <taxon>Bacteroidota</taxon>
        <taxon>Cytophagia</taxon>
        <taxon>Cytophagales</taxon>
        <taxon>Hymenobacteraceae</taxon>
        <taxon>Hymenobacter</taxon>
    </lineage>
</organism>
<feature type="chain" id="PRO_5023140412" evidence="1">
    <location>
        <begin position="21"/>
        <end position="497"/>
    </location>
</feature>
<gene>
    <name evidence="2" type="ORF">FY528_10205</name>
</gene>
<dbReference type="Proteomes" id="UP000322791">
    <property type="component" value="Unassembled WGS sequence"/>
</dbReference>
<dbReference type="RefSeq" id="WP_149070901.1">
    <property type="nucleotide sequence ID" value="NZ_VTHL01000009.1"/>
</dbReference>
<protein>
    <submittedName>
        <fullName evidence="2">Protein BatD</fullName>
    </submittedName>
</protein>
<evidence type="ECO:0000313" key="2">
    <source>
        <dbReference type="EMBL" id="TYZ09604.1"/>
    </source>
</evidence>
<keyword evidence="1" id="KW-0732">Signal</keyword>
<feature type="signal peptide" evidence="1">
    <location>
        <begin position="1"/>
        <end position="20"/>
    </location>
</feature>
<proteinExistence type="predicted"/>
<dbReference type="EMBL" id="VTHL01000009">
    <property type="protein sequence ID" value="TYZ09604.1"/>
    <property type="molecule type" value="Genomic_DNA"/>
</dbReference>
<dbReference type="PANTHER" id="PTHR40940:SF2">
    <property type="entry name" value="BATD"/>
    <property type="match status" value="1"/>
</dbReference>
<dbReference type="PANTHER" id="PTHR40940">
    <property type="entry name" value="PROTEIN BATD-RELATED"/>
    <property type="match status" value="1"/>
</dbReference>
<reference evidence="2 3" key="1">
    <citation type="submission" date="2019-08" db="EMBL/GenBank/DDBJ databases">
        <authorList>
            <person name="Seo M.-J."/>
        </authorList>
    </citation>
    <scope>NUCLEOTIDE SEQUENCE [LARGE SCALE GENOMIC DNA]</scope>
    <source>
        <strain evidence="2 3">KIGAM108</strain>
    </source>
</reference>
<dbReference type="AlphaFoldDB" id="A0A5D6V4R3"/>
<evidence type="ECO:0000313" key="3">
    <source>
        <dbReference type="Proteomes" id="UP000322791"/>
    </source>
</evidence>
<keyword evidence="3" id="KW-1185">Reference proteome</keyword>
<comment type="caution">
    <text evidence="2">The sequence shown here is derived from an EMBL/GenBank/DDBJ whole genome shotgun (WGS) entry which is preliminary data.</text>
</comment>
<sequence length="497" mass="54913">MHFFFRWVLLLSFFSGLLSAAKAQAPTAPAAPATATGQVRLVLGPTSFPLNEYFTLAFQLEGAPLARYSAFPDIEGFKKSGKSSTTTTRIVGGKSSTQLTITQRYAAYKEGEYVLPAFTISVNGQQVRSGGATLKVLPQQAVATPSAPPGVGLLDQLFGKQKPQEFVEPQDNAFLAVVPDKTSVYVGEPVHVGLYFYLTPADQGLLDFYDYNRQLPRILRRLQQPAVWVEPSDEQEVLPENTTVGGKPYLRYHLYEAVYYPLTPRALEWPAVDLQMIKYKLPKKPDPTLDNRMTGLKTYISLPRTVAVKPLPPHPLRDQAVVGSYRLLESVDRSRFRTGQAFTYTLRIEGEGNLAAVNPVAPTEQAGAEIFGPEVHQEVTRANGRVGGYKTFRYRIVPRQPGVLALDSLFAVPVFDPATQNYQVLRASLKVKVLGAAQAPAISTRTTDPYYQSRLESADNQLLPLKTPDEVRRYANYLLAGLLLLAAFGWWRGNTGA</sequence>
<evidence type="ECO:0000256" key="1">
    <source>
        <dbReference type="SAM" id="SignalP"/>
    </source>
</evidence>
<dbReference type="Pfam" id="PF13584">
    <property type="entry name" value="BatD"/>
    <property type="match status" value="2"/>
</dbReference>